<dbReference type="InterPro" id="IPR004590">
    <property type="entry name" value="ssDNA_annealing_RecT"/>
</dbReference>
<organism evidence="1 2">
    <name type="scientific">Paenibacillus rhizosphaerae</name>
    <dbReference type="NCBI Taxonomy" id="297318"/>
    <lineage>
        <taxon>Bacteria</taxon>
        <taxon>Bacillati</taxon>
        <taxon>Bacillota</taxon>
        <taxon>Bacilli</taxon>
        <taxon>Bacillales</taxon>
        <taxon>Paenibacillaceae</taxon>
        <taxon>Paenibacillus</taxon>
    </lineage>
</organism>
<dbReference type="GO" id="GO:0006259">
    <property type="term" value="P:DNA metabolic process"/>
    <property type="evidence" value="ECO:0007669"/>
    <property type="project" value="InterPro"/>
</dbReference>
<dbReference type="RefSeq" id="WP_076170610.1">
    <property type="nucleotide sequence ID" value="NZ_MRTP01000003.1"/>
</dbReference>
<protein>
    <submittedName>
        <fullName evidence="1">Recombinase</fullName>
    </submittedName>
</protein>
<evidence type="ECO:0000313" key="2">
    <source>
        <dbReference type="Proteomes" id="UP000187172"/>
    </source>
</evidence>
<dbReference type="NCBIfam" id="TIGR00616">
    <property type="entry name" value="rect"/>
    <property type="match status" value="1"/>
</dbReference>
<dbReference type="InterPro" id="IPR018330">
    <property type="entry name" value="RecT_fam"/>
</dbReference>
<gene>
    <name evidence="1" type="ORF">BK138_16275</name>
</gene>
<sequence>MSSKLVEINSKLDSFLDAQHKAMPKGFNKTRFLQNSMSVLRDIEGLEQCDPKSVALVMLKGAFLGLDFFNKECYPVVYAGKVEFQTDYKGEVKLVKKYSTKPVREIYAKLVRQGDDFSEEIVAGSQTINFKPLPFNNGEIVGAFAVVNYVDGTMQYDTMSTEEIEKIKVNFSRKSKKTNEYSKAWVVTPGEMYKKTVLRRLCKTIDLDFDTIEQAQAFEDAADMDFNQDSKPQQQSPLNPMVIDVEYEEVKEEQADAAEQE</sequence>
<evidence type="ECO:0000313" key="1">
    <source>
        <dbReference type="EMBL" id="OMF54710.1"/>
    </source>
</evidence>
<accession>A0A1R1ES96</accession>
<dbReference type="AlphaFoldDB" id="A0A1R1ES96"/>
<keyword evidence="2" id="KW-1185">Reference proteome</keyword>
<dbReference type="GO" id="GO:0003677">
    <property type="term" value="F:DNA binding"/>
    <property type="evidence" value="ECO:0007669"/>
    <property type="project" value="InterPro"/>
</dbReference>
<dbReference type="STRING" id="297318.BK138_16275"/>
<name>A0A1R1ES96_9BACL</name>
<dbReference type="EMBL" id="MRTP01000003">
    <property type="protein sequence ID" value="OMF54710.1"/>
    <property type="molecule type" value="Genomic_DNA"/>
</dbReference>
<dbReference type="Proteomes" id="UP000187172">
    <property type="component" value="Unassembled WGS sequence"/>
</dbReference>
<comment type="caution">
    <text evidence="1">The sequence shown here is derived from an EMBL/GenBank/DDBJ whole genome shotgun (WGS) entry which is preliminary data.</text>
</comment>
<dbReference type="Pfam" id="PF03837">
    <property type="entry name" value="RecT"/>
    <property type="match status" value="1"/>
</dbReference>
<reference evidence="1 2" key="1">
    <citation type="submission" date="2016-11" db="EMBL/GenBank/DDBJ databases">
        <title>Paenibacillus species isolates.</title>
        <authorList>
            <person name="Beno S.M."/>
        </authorList>
    </citation>
    <scope>NUCLEOTIDE SEQUENCE [LARGE SCALE GENOMIC DNA]</scope>
    <source>
        <strain evidence="1 2">FSL R5-0378</strain>
    </source>
</reference>
<proteinExistence type="predicted"/>